<dbReference type="EMBL" id="AAZO01004233">
    <property type="status" value="NOT_ANNOTATED_CDS"/>
    <property type="molecule type" value="Genomic_DNA"/>
</dbReference>
<dbReference type="OMA" id="FIAMANR"/>
<dbReference type="PANTHER" id="PTHR11071">
    <property type="entry name" value="PEPTIDYL-PROLYL CIS-TRANS ISOMERASE"/>
    <property type="match status" value="1"/>
</dbReference>
<dbReference type="GeneID" id="8233438"/>
<evidence type="ECO:0000256" key="1">
    <source>
        <dbReference type="ARBA" id="ARBA00000971"/>
    </source>
</evidence>
<dbReference type="RefSeq" id="XP_002428117.1">
    <property type="nucleotide sequence ID" value="XM_002428072.1"/>
</dbReference>
<dbReference type="EC" id="5.2.1.8" evidence="4"/>
<sequence>MVGVPPSASIVIIVFVVDRKLSFGYRYKVTQRVYFDVAVGDKPIGRIVIGLFGQLVPNTVRNFVALATRGVNGVSYRGSCFHRVIKNFMIQGGDVLNGDGTGSISIYGDSFPDENFIARHEGPGFLSMANSGPDSNGSQFFITTAPAPWLDGVHVVFGKVLSGQRVVHMIERLPTDYEDKPSQPVTIFKSGLLRTPNPFFVTDETFNGWETINAIAIPLSFPCLILTFFFILYKKLEIVEKDTFKTD</sequence>
<dbReference type="Gene3D" id="2.40.100.10">
    <property type="entry name" value="Cyclophilin-like"/>
    <property type="match status" value="1"/>
</dbReference>
<feature type="domain" description="PPIase cyclophilin-type" evidence="6">
    <location>
        <begin position="34"/>
        <end position="192"/>
    </location>
</feature>
<feature type="transmembrane region" description="Helical" evidence="5">
    <location>
        <begin position="215"/>
        <end position="233"/>
    </location>
</feature>
<keyword evidence="3 4" id="KW-0413">Isomerase</keyword>
<reference evidence="7" key="2">
    <citation type="submission" date="2007-04" db="EMBL/GenBank/DDBJ databases">
        <title>The genome of the human body louse.</title>
        <authorList>
            <consortium name="The Human Body Louse Genome Consortium"/>
            <person name="Kirkness E."/>
            <person name="Walenz B."/>
            <person name="Hass B."/>
            <person name="Bruggner R."/>
            <person name="Strausberg R."/>
        </authorList>
    </citation>
    <scope>NUCLEOTIDE SEQUENCE</scope>
    <source>
        <strain evidence="7">USDA</strain>
    </source>
</reference>
<dbReference type="VEuPathDB" id="VectorBase:PHUM363900"/>
<comment type="catalytic activity">
    <reaction evidence="1 4">
        <text>[protein]-peptidylproline (omega=180) = [protein]-peptidylproline (omega=0)</text>
        <dbReference type="Rhea" id="RHEA:16237"/>
        <dbReference type="Rhea" id="RHEA-COMP:10747"/>
        <dbReference type="Rhea" id="RHEA-COMP:10748"/>
        <dbReference type="ChEBI" id="CHEBI:83833"/>
        <dbReference type="ChEBI" id="CHEBI:83834"/>
        <dbReference type="EC" id="5.2.1.8"/>
    </reaction>
</comment>
<dbReference type="SUPFAM" id="SSF50891">
    <property type="entry name" value="Cyclophilin-like"/>
    <property type="match status" value="1"/>
</dbReference>
<evidence type="ECO:0000256" key="5">
    <source>
        <dbReference type="SAM" id="Phobius"/>
    </source>
</evidence>
<dbReference type="GO" id="GO:0006457">
    <property type="term" value="P:protein folding"/>
    <property type="evidence" value="ECO:0007669"/>
    <property type="project" value="InterPro"/>
</dbReference>
<evidence type="ECO:0000313" key="8">
    <source>
        <dbReference type="EnsemblMetazoa" id="PHUM363900-PA"/>
    </source>
</evidence>
<dbReference type="Pfam" id="PF00160">
    <property type="entry name" value="Pro_isomerase"/>
    <property type="match status" value="1"/>
</dbReference>
<reference evidence="8" key="3">
    <citation type="submission" date="2021-02" db="UniProtKB">
        <authorList>
            <consortium name="EnsemblMetazoa"/>
        </authorList>
    </citation>
    <scope>IDENTIFICATION</scope>
    <source>
        <strain evidence="8">USDA</strain>
    </source>
</reference>
<dbReference type="eggNOG" id="KOG0880">
    <property type="taxonomic scope" value="Eukaryota"/>
</dbReference>
<dbReference type="Proteomes" id="UP000009046">
    <property type="component" value="Unassembled WGS sequence"/>
</dbReference>
<dbReference type="AlphaFoldDB" id="E0VPS3"/>
<dbReference type="PANTHER" id="PTHR11071:SF559">
    <property type="entry name" value="PEPTIDYL-PROLYL CIS-TRANS ISOMERASE"/>
    <property type="match status" value="1"/>
</dbReference>
<comment type="function">
    <text evidence="4">PPIases accelerate the folding of proteins. It catalyzes the cis-trans isomerization of proline imidic peptide bonds in oligopeptides.</text>
</comment>
<evidence type="ECO:0000313" key="7">
    <source>
        <dbReference type="EMBL" id="EEB15379.1"/>
    </source>
</evidence>
<keyword evidence="5" id="KW-1133">Transmembrane helix</keyword>
<dbReference type="FunFam" id="2.40.100.10:FF:000001">
    <property type="entry name" value="Peptidyl-prolyl cis-trans isomerase"/>
    <property type="match status" value="1"/>
</dbReference>
<dbReference type="InterPro" id="IPR020892">
    <property type="entry name" value="Cyclophilin-type_PPIase_CS"/>
</dbReference>
<name>E0VPS3_PEDHC</name>
<dbReference type="HOGENOM" id="CLU_012062_4_2_1"/>
<protein>
    <recommendedName>
        <fullName evidence="4">Peptidyl-prolyl cis-trans isomerase</fullName>
        <shortName evidence="4">PPIase</shortName>
        <ecNumber evidence="4">5.2.1.8</ecNumber>
    </recommendedName>
</protein>
<dbReference type="GO" id="GO:0003755">
    <property type="term" value="F:peptidyl-prolyl cis-trans isomerase activity"/>
    <property type="evidence" value="ECO:0007669"/>
    <property type="project" value="UniProtKB-UniRule"/>
</dbReference>
<dbReference type="PROSITE" id="PS50072">
    <property type="entry name" value="CSA_PPIASE_2"/>
    <property type="match status" value="1"/>
</dbReference>
<dbReference type="InParanoid" id="E0VPS3"/>
<dbReference type="PROSITE" id="PS00170">
    <property type="entry name" value="CSA_PPIASE_1"/>
    <property type="match status" value="1"/>
</dbReference>
<comment type="similarity">
    <text evidence="4">Belongs to the cyclophilin-type PPIase family.</text>
</comment>
<dbReference type="InterPro" id="IPR002130">
    <property type="entry name" value="Cyclophilin-type_PPIase_dom"/>
</dbReference>
<dbReference type="OrthoDB" id="10064525at2759"/>
<keyword evidence="5" id="KW-0472">Membrane</keyword>
<evidence type="ECO:0000259" key="6">
    <source>
        <dbReference type="PROSITE" id="PS50072"/>
    </source>
</evidence>
<accession>E0VPS3</accession>
<evidence type="ECO:0000313" key="9">
    <source>
        <dbReference type="Proteomes" id="UP000009046"/>
    </source>
</evidence>
<keyword evidence="2 4" id="KW-0697">Rotamase</keyword>
<gene>
    <name evidence="8" type="primary">8233438</name>
    <name evidence="7" type="ORF">Phum_PHUM363900</name>
</gene>
<dbReference type="PRINTS" id="PR00153">
    <property type="entry name" value="CSAPPISMRASE"/>
</dbReference>
<dbReference type="EMBL" id="DS235371">
    <property type="protein sequence ID" value="EEB15379.1"/>
    <property type="molecule type" value="Genomic_DNA"/>
</dbReference>
<dbReference type="GO" id="GO:0016018">
    <property type="term" value="F:cyclosporin A binding"/>
    <property type="evidence" value="ECO:0007669"/>
    <property type="project" value="TreeGrafter"/>
</dbReference>
<keyword evidence="9" id="KW-1185">Reference proteome</keyword>
<dbReference type="InterPro" id="IPR029000">
    <property type="entry name" value="Cyclophilin-like_dom_sf"/>
</dbReference>
<keyword evidence="5" id="KW-0812">Transmembrane</keyword>
<evidence type="ECO:0000256" key="2">
    <source>
        <dbReference type="ARBA" id="ARBA00023110"/>
    </source>
</evidence>
<dbReference type="STRING" id="121224.E0VPS3"/>
<dbReference type="GO" id="GO:0005737">
    <property type="term" value="C:cytoplasm"/>
    <property type="evidence" value="ECO:0007669"/>
    <property type="project" value="TreeGrafter"/>
</dbReference>
<dbReference type="KEGG" id="phu:Phum_PHUM363900"/>
<dbReference type="EnsemblMetazoa" id="PHUM363900-RA">
    <property type="protein sequence ID" value="PHUM363900-PA"/>
    <property type="gene ID" value="PHUM363900"/>
</dbReference>
<proteinExistence type="inferred from homology"/>
<evidence type="ECO:0000256" key="4">
    <source>
        <dbReference type="RuleBase" id="RU363019"/>
    </source>
</evidence>
<reference evidence="7" key="1">
    <citation type="submission" date="2007-04" db="EMBL/GenBank/DDBJ databases">
        <title>Annotation of Pediculus humanus corporis strain USDA.</title>
        <authorList>
            <person name="Kirkness E."/>
            <person name="Hannick L."/>
            <person name="Hass B."/>
            <person name="Bruggner R."/>
            <person name="Lawson D."/>
            <person name="Bidwell S."/>
            <person name="Joardar V."/>
            <person name="Caler E."/>
            <person name="Walenz B."/>
            <person name="Inman J."/>
            <person name="Schobel S."/>
            <person name="Galinsky K."/>
            <person name="Amedeo P."/>
            <person name="Strausberg R."/>
        </authorList>
    </citation>
    <scope>NUCLEOTIDE SEQUENCE</scope>
    <source>
        <strain evidence="7">USDA</strain>
    </source>
</reference>
<organism>
    <name type="scientific">Pediculus humanus subsp. corporis</name>
    <name type="common">Body louse</name>
    <dbReference type="NCBI Taxonomy" id="121224"/>
    <lineage>
        <taxon>Eukaryota</taxon>
        <taxon>Metazoa</taxon>
        <taxon>Ecdysozoa</taxon>
        <taxon>Arthropoda</taxon>
        <taxon>Hexapoda</taxon>
        <taxon>Insecta</taxon>
        <taxon>Pterygota</taxon>
        <taxon>Neoptera</taxon>
        <taxon>Paraneoptera</taxon>
        <taxon>Psocodea</taxon>
        <taxon>Troctomorpha</taxon>
        <taxon>Phthiraptera</taxon>
        <taxon>Anoplura</taxon>
        <taxon>Pediculidae</taxon>
        <taxon>Pediculus</taxon>
    </lineage>
</organism>
<dbReference type="CTD" id="8233438"/>
<evidence type="ECO:0000256" key="3">
    <source>
        <dbReference type="ARBA" id="ARBA00023235"/>
    </source>
</evidence>